<evidence type="ECO:0000313" key="2">
    <source>
        <dbReference type="EMBL" id="SHI62394.1"/>
    </source>
</evidence>
<dbReference type="CDD" id="cd20292">
    <property type="entry name" value="cupin_QdtA-like"/>
    <property type="match status" value="1"/>
</dbReference>
<dbReference type="InterPro" id="IPR014710">
    <property type="entry name" value="RmlC-like_jellyroll"/>
</dbReference>
<organism evidence="2 3">
    <name type="scientific">Flavobacterium terrae</name>
    <dbReference type="NCBI Taxonomy" id="415425"/>
    <lineage>
        <taxon>Bacteria</taxon>
        <taxon>Pseudomonadati</taxon>
        <taxon>Bacteroidota</taxon>
        <taxon>Flavobacteriia</taxon>
        <taxon>Flavobacteriales</taxon>
        <taxon>Flavobacteriaceae</taxon>
        <taxon>Flavobacterium</taxon>
    </lineage>
</organism>
<evidence type="ECO:0000259" key="1">
    <source>
        <dbReference type="Pfam" id="PF05523"/>
    </source>
</evidence>
<dbReference type="EMBL" id="FQZI01000002">
    <property type="protein sequence ID" value="SHI62394.1"/>
    <property type="molecule type" value="Genomic_DNA"/>
</dbReference>
<name>A0A1M6CNM2_9FLAO</name>
<dbReference type="OrthoDB" id="9795513at2"/>
<dbReference type="Pfam" id="PF05523">
    <property type="entry name" value="FdtA"/>
    <property type="match status" value="1"/>
</dbReference>
<gene>
    <name evidence="2" type="ORF">SAMN05444363_1007</name>
</gene>
<dbReference type="STRING" id="415425.SAMN05444363_1007"/>
<dbReference type="InterPro" id="IPR011051">
    <property type="entry name" value="RmlC_Cupin_sf"/>
</dbReference>
<sequence length="136" mass="15529">MNKNTIDNIQIIEIPKIADRRGNLSVIEGNTVPFEFKRVYYLFDVPSGSKRGGHAHIKQQEFLISLSGSFDVILKDGKSKITVTLNRPNQGLLIPTGIWRELENFSSGSVCLVLSSGEYKESDYIREYKEFRLFKK</sequence>
<keyword evidence="3" id="KW-1185">Reference proteome</keyword>
<dbReference type="Proteomes" id="UP000184488">
    <property type="component" value="Unassembled WGS sequence"/>
</dbReference>
<dbReference type="AlphaFoldDB" id="A0A1M6CNM2"/>
<reference evidence="3" key="1">
    <citation type="submission" date="2016-11" db="EMBL/GenBank/DDBJ databases">
        <authorList>
            <person name="Varghese N."/>
            <person name="Submissions S."/>
        </authorList>
    </citation>
    <scope>NUCLEOTIDE SEQUENCE [LARGE SCALE GENOMIC DNA]</scope>
    <source>
        <strain evidence="3">DSM 18829</strain>
    </source>
</reference>
<proteinExistence type="predicted"/>
<accession>A0A1M6CNM2</accession>
<dbReference type="Gene3D" id="2.60.120.10">
    <property type="entry name" value="Jelly Rolls"/>
    <property type="match status" value="1"/>
</dbReference>
<dbReference type="RefSeq" id="WP_073309187.1">
    <property type="nucleotide sequence ID" value="NZ_FQZI01000002.1"/>
</dbReference>
<protein>
    <submittedName>
        <fullName evidence="2">WxcM-like, C-terminal</fullName>
    </submittedName>
</protein>
<evidence type="ECO:0000313" key="3">
    <source>
        <dbReference type="Proteomes" id="UP000184488"/>
    </source>
</evidence>
<dbReference type="SUPFAM" id="SSF51182">
    <property type="entry name" value="RmlC-like cupins"/>
    <property type="match status" value="1"/>
</dbReference>
<dbReference type="InterPro" id="IPR008894">
    <property type="entry name" value="QdtA_cupin_dom"/>
</dbReference>
<feature type="domain" description="Sugar 3,4-ketoisomerase QdtA cupin" evidence="1">
    <location>
        <begin position="8"/>
        <end position="134"/>
    </location>
</feature>